<evidence type="ECO:0000256" key="2">
    <source>
        <dbReference type="PROSITE-ProRule" id="PRU00284"/>
    </source>
</evidence>
<feature type="domain" description="PAC" evidence="5">
    <location>
        <begin position="91"/>
        <end position="145"/>
    </location>
</feature>
<keyword evidence="1 2" id="KW-0807">Transducer</keyword>
<dbReference type="SMART" id="SM00086">
    <property type="entry name" value="PAC"/>
    <property type="match status" value="2"/>
</dbReference>
<dbReference type="EMBL" id="LN907828">
    <property type="protein sequence ID" value="CUU25909.1"/>
    <property type="molecule type" value="Genomic_DNA"/>
</dbReference>
<proteinExistence type="predicted"/>
<dbReference type="InterPro" id="IPR000014">
    <property type="entry name" value="PAS"/>
</dbReference>
<dbReference type="KEGG" id="ege:EM595_p0209"/>
<dbReference type="SMART" id="SM00091">
    <property type="entry name" value="PAS"/>
    <property type="match status" value="2"/>
</dbReference>
<protein>
    <submittedName>
        <fullName evidence="6">Pili assembly chaperone</fullName>
    </submittedName>
</protein>
<evidence type="ECO:0000259" key="5">
    <source>
        <dbReference type="PROSITE" id="PS50113"/>
    </source>
</evidence>
<dbReference type="InterPro" id="IPR050903">
    <property type="entry name" value="Bact_Chemotaxis_MeTrfase"/>
</dbReference>
<dbReference type="InterPro" id="IPR035965">
    <property type="entry name" value="PAS-like_dom_sf"/>
</dbReference>
<dbReference type="SUPFAM" id="SSF58104">
    <property type="entry name" value="Methyl-accepting chemotaxis protein (MCP) signaling domain"/>
    <property type="match status" value="1"/>
</dbReference>
<evidence type="ECO:0000259" key="4">
    <source>
        <dbReference type="PROSITE" id="PS50112"/>
    </source>
</evidence>
<dbReference type="InterPro" id="IPR004090">
    <property type="entry name" value="Chemotax_Me-accpt_rcpt"/>
</dbReference>
<geneLocation type="plasmid" evidence="7">
    <name>pEM01</name>
</geneLocation>
<dbReference type="InterPro" id="IPR001610">
    <property type="entry name" value="PAC"/>
</dbReference>
<dbReference type="NCBIfam" id="TIGR00229">
    <property type="entry name" value="sensory_box"/>
    <property type="match status" value="2"/>
</dbReference>
<dbReference type="Gene3D" id="1.10.287.950">
    <property type="entry name" value="Methyl-accepting chemotaxis protein"/>
    <property type="match status" value="1"/>
</dbReference>
<dbReference type="Pfam" id="PF00015">
    <property type="entry name" value="MCPsignal"/>
    <property type="match status" value="1"/>
</dbReference>
<dbReference type="PROSITE" id="PS50113">
    <property type="entry name" value="PAC"/>
    <property type="match status" value="2"/>
</dbReference>
<evidence type="ECO:0000259" key="3">
    <source>
        <dbReference type="PROSITE" id="PS50111"/>
    </source>
</evidence>
<sequence length="440" mass="48678">MQLNVVKNLIALLNPRRGQRSSASFNALSQAMPVIEFSPAGIIQKASPLFLTAMGYRADEIIGRHHSMFCPPELVNSPEYSRFWQRLAAGENFSNKYLRLASGNRPVWLEASYIPIADRRGKVFKIIKIAADISARMESALEQESVINAIGRSMAVIAFSPAGIVLDVNENFLQATGYTRDQVLGQHHRLFCSEKLCRSDEYRQFWERLNQGEFFSGQFPRLNRRGEPLWLRATYNPVFNSKGQLYKIVKFASDVTEQVLRNQKEQNAAVHAWEMAIQTRGSAQAGADVIENSIRMIDKIAQDMNAVSTDIVRLNKQSDSIDGMVETIRGFALQTRLIALNAAIEAAKAGASGRSFAVVAAEVRSLAANVSGATEAIEKVVSGNNQLTRDVLKGIEISLDNTGQGVTLMREASEVIASIQRNSERVESAVREVARSVEAE</sequence>
<reference evidence="7" key="1">
    <citation type="submission" date="2015-11" db="EMBL/GenBank/DDBJ databases">
        <authorList>
            <person name="Blom J."/>
        </authorList>
    </citation>
    <scope>NUCLEOTIDE SEQUENCE [LARGE SCALE GENOMIC DNA]</scope>
    <source>
        <plasmid evidence="7">pEM01</plasmid>
    </source>
</reference>
<organism evidence="6 7">
    <name type="scientific">Duffyella gerundensis</name>
    <dbReference type="NCBI Taxonomy" id="1619313"/>
    <lineage>
        <taxon>Bacteria</taxon>
        <taxon>Pseudomonadati</taxon>
        <taxon>Pseudomonadota</taxon>
        <taxon>Gammaproteobacteria</taxon>
        <taxon>Enterobacterales</taxon>
        <taxon>Erwiniaceae</taxon>
        <taxon>Duffyella</taxon>
    </lineage>
</organism>
<dbReference type="PATRIC" id="fig|1619313.3.peg.3811"/>
<dbReference type="PANTHER" id="PTHR24422:SF10">
    <property type="entry name" value="CHEMOTAXIS PROTEIN METHYLTRANSFERASE 2"/>
    <property type="match status" value="1"/>
</dbReference>
<feature type="domain" description="PAS" evidence="4">
    <location>
        <begin position="156"/>
        <end position="186"/>
    </location>
</feature>
<dbReference type="PROSITE" id="PS50111">
    <property type="entry name" value="CHEMOTAXIS_TRANSDUC_2"/>
    <property type="match status" value="1"/>
</dbReference>
<dbReference type="GO" id="GO:0006935">
    <property type="term" value="P:chemotaxis"/>
    <property type="evidence" value="ECO:0007669"/>
    <property type="project" value="InterPro"/>
</dbReference>
<feature type="domain" description="PAC" evidence="5">
    <location>
        <begin position="215"/>
        <end position="267"/>
    </location>
</feature>
<dbReference type="SMART" id="SM00283">
    <property type="entry name" value="MA"/>
    <property type="match status" value="1"/>
</dbReference>
<name>A0A0U5L9U0_9GAMM</name>
<dbReference type="Pfam" id="PF13426">
    <property type="entry name" value="PAS_9"/>
    <property type="match status" value="1"/>
</dbReference>
<dbReference type="InterPro" id="IPR000700">
    <property type="entry name" value="PAS-assoc_C"/>
</dbReference>
<dbReference type="Gene3D" id="3.30.450.20">
    <property type="entry name" value="PAS domain"/>
    <property type="match status" value="2"/>
</dbReference>
<accession>A0A0U5L9U0</accession>
<dbReference type="GO" id="GO:0004888">
    <property type="term" value="F:transmembrane signaling receptor activity"/>
    <property type="evidence" value="ECO:0007669"/>
    <property type="project" value="InterPro"/>
</dbReference>
<dbReference type="PANTHER" id="PTHR24422">
    <property type="entry name" value="CHEMOTAXIS PROTEIN METHYLTRANSFERASE"/>
    <property type="match status" value="1"/>
</dbReference>
<dbReference type="PRINTS" id="PR00260">
    <property type="entry name" value="CHEMTRNSDUCR"/>
</dbReference>
<feature type="domain" description="Methyl-accepting transducer" evidence="3">
    <location>
        <begin position="240"/>
        <end position="440"/>
    </location>
</feature>
<dbReference type="AlphaFoldDB" id="A0A0U5L9U0"/>
<dbReference type="InterPro" id="IPR004089">
    <property type="entry name" value="MCPsignal_dom"/>
</dbReference>
<evidence type="ECO:0000313" key="6">
    <source>
        <dbReference type="EMBL" id="CUU25909.1"/>
    </source>
</evidence>
<dbReference type="Proteomes" id="UP000059419">
    <property type="component" value="Plasmid pEM01"/>
</dbReference>
<evidence type="ECO:0000256" key="1">
    <source>
        <dbReference type="ARBA" id="ARBA00023224"/>
    </source>
</evidence>
<dbReference type="PROSITE" id="PS50112">
    <property type="entry name" value="PAS"/>
    <property type="match status" value="1"/>
</dbReference>
<dbReference type="GO" id="GO:0016020">
    <property type="term" value="C:membrane"/>
    <property type="evidence" value="ECO:0007669"/>
    <property type="project" value="InterPro"/>
</dbReference>
<dbReference type="SUPFAM" id="SSF55785">
    <property type="entry name" value="PYP-like sensor domain (PAS domain)"/>
    <property type="match status" value="2"/>
</dbReference>
<gene>
    <name evidence="6" type="ORF">EM595_p0209</name>
</gene>
<dbReference type="InterPro" id="IPR013656">
    <property type="entry name" value="PAS_4"/>
</dbReference>
<evidence type="ECO:0000313" key="7">
    <source>
        <dbReference type="Proteomes" id="UP000059419"/>
    </source>
</evidence>
<dbReference type="GO" id="GO:0007165">
    <property type="term" value="P:signal transduction"/>
    <property type="evidence" value="ECO:0007669"/>
    <property type="project" value="UniProtKB-KW"/>
</dbReference>
<dbReference type="CDD" id="cd00130">
    <property type="entry name" value="PAS"/>
    <property type="match status" value="2"/>
</dbReference>
<dbReference type="Pfam" id="PF08448">
    <property type="entry name" value="PAS_4"/>
    <property type="match status" value="1"/>
</dbReference>
<keyword evidence="7" id="KW-1185">Reference proteome</keyword>